<evidence type="ECO:0000313" key="1">
    <source>
        <dbReference type="EMBL" id="NYH16919.1"/>
    </source>
</evidence>
<gene>
    <name evidence="1" type="ORF">GGD41_004147</name>
</gene>
<dbReference type="AlphaFoldDB" id="A0A7Y9W9W8"/>
<accession>A0A7Y9W9W8</accession>
<dbReference type="EMBL" id="JACCAU010000001">
    <property type="protein sequence ID" value="NYH16919.1"/>
    <property type="molecule type" value="Genomic_DNA"/>
</dbReference>
<evidence type="ECO:0000313" key="2">
    <source>
        <dbReference type="Proteomes" id="UP000572540"/>
    </source>
</evidence>
<proteinExistence type="predicted"/>
<protein>
    <submittedName>
        <fullName evidence="1">Uncharacterized protein</fullName>
    </submittedName>
</protein>
<organism evidence="1 2">
    <name type="scientific">Paraburkholderia bryophila</name>
    <dbReference type="NCBI Taxonomy" id="420952"/>
    <lineage>
        <taxon>Bacteria</taxon>
        <taxon>Pseudomonadati</taxon>
        <taxon>Pseudomonadota</taxon>
        <taxon>Betaproteobacteria</taxon>
        <taxon>Burkholderiales</taxon>
        <taxon>Burkholderiaceae</taxon>
        <taxon>Paraburkholderia</taxon>
    </lineage>
</organism>
<dbReference type="Proteomes" id="UP000572540">
    <property type="component" value="Unassembled WGS sequence"/>
</dbReference>
<name>A0A7Y9W9W8_9BURK</name>
<reference evidence="1 2" key="1">
    <citation type="submission" date="2020-07" db="EMBL/GenBank/DDBJ databases">
        <title>Exploring microbial biodiversity for novel pathways involved in the catabolism of aromatic compounds derived from lignin.</title>
        <authorList>
            <person name="Elkins J."/>
        </authorList>
    </citation>
    <scope>NUCLEOTIDE SEQUENCE [LARGE SCALE GENOMIC DNA]</scope>
    <source>
        <strain evidence="1 2">H2C3B</strain>
    </source>
</reference>
<sequence length="160" mass="17937">MTRDHAVQVLAFVDITEVAGDVRRVALLPQTAAMRETHLRILRRHLQHVWVEVTERGREDQRGAVLFDHRFHGFLHGDGFRHVLFLDHLHIGHLLDHGGGLRLRLVVTVVAARADVDHADGGLRRGKHRLERQDIAERQHAGAGDEVAAAGHGVQFLIEG</sequence>
<comment type="caution">
    <text evidence="1">The sequence shown here is derived from an EMBL/GenBank/DDBJ whole genome shotgun (WGS) entry which is preliminary data.</text>
</comment>